<sequence length="262" mass="30007">MWVEFIALAVLLARLETVRIRENAKEVQEYACAGREQEGAQKGYGKREEKTVSDKVIGARNRRSEKKLEDTLEKNVTEKKKAALTFDDGPNSKYTPLLLKGLKERGVHATFFLMGKNIEGKEALVKQIQEEGHLIGNHTYNHVQLDKISKEAAKEEIETTNQKIFEITGVYPAWLRPPYGEWRKNLDFYVEMFPVLWDVDTLDWKSKNVDSIMKIVRSEVSDGAVILMHDAYQSSVDAALQIVDLLMAEEYEFVTVEELILP</sequence>
<comment type="caution">
    <text evidence="4">The sequence shown here is derived from an EMBL/GenBank/DDBJ whole genome shotgun (WGS) entry which is preliminary data.</text>
</comment>
<gene>
    <name evidence="4" type="ORF">G5B17_15875</name>
</gene>
<organism evidence="4 5">
    <name type="scientific">Blautia faecis</name>
    <dbReference type="NCBI Taxonomy" id="871665"/>
    <lineage>
        <taxon>Bacteria</taxon>
        <taxon>Bacillati</taxon>
        <taxon>Bacillota</taxon>
        <taxon>Clostridia</taxon>
        <taxon>Lachnospirales</taxon>
        <taxon>Lachnospiraceae</taxon>
        <taxon>Blautia</taxon>
    </lineage>
</organism>
<evidence type="ECO:0000259" key="3">
    <source>
        <dbReference type="PROSITE" id="PS51677"/>
    </source>
</evidence>
<evidence type="ECO:0000256" key="1">
    <source>
        <dbReference type="ARBA" id="ARBA00022723"/>
    </source>
</evidence>
<protein>
    <submittedName>
        <fullName evidence="4">Polysaccharide deacetylase family protein</fullName>
    </submittedName>
</protein>
<dbReference type="InterPro" id="IPR002509">
    <property type="entry name" value="NODB_dom"/>
</dbReference>
<evidence type="ECO:0000313" key="4">
    <source>
        <dbReference type="EMBL" id="NSG86848.1"/>
    </source>
</evidence>
<dbReference type="InterPro" id="IPR050248">
    <property type="entry name" value="Polysacc_deacetylase_ArnD"/>
</dbReference>
<keyword evidence="5" id="KW-1185">Reference proteome</keyword>
<proteinExistence type="predicted"/>
<evidence type="ECO:0000256" key="2">
    <source>
        <dbReference type="ARBA" id="ARBA00022801"/>
    </source>
</evidence>
<evidence type="ECO:0000313" key="5">
    <source>
        <dbReference type="Proteomes" id="UP001644719"/>
    </source>
</evidence>
<accession>A0ABX2HB52</accession>
<dbReference type="CDD" id="cd10954">
    <property type="entry name" value="CE4_CtAXE_like"/>
    <property type="match status" value="1"/>
</dbReference>
<dbReference type="EMBL" id="JAAITS010000052">
    <property type="protein sequence ID" value="NSG86848.1"/>
    <property type="molecule type" value="Genomic_DNA"/>
</dbReference>
<feature type="domain" description="NodB homology" evidence="3">
    <location>
        <begin position="80"/>
        <end position="254"/>
    </location>
</feature>
<dbReference type="Proteomes" id="UP001644719">
    <property type="component" value="Unassembled WGS sequence"/>
</dbReference>
<name>A0ABX2HB52_9FIRM</name>
<dbReference type="Gene3D" id="3.20.20.370">
    <property type="entry name" value="Glycoside hydrolase/deacetylase"/>
    <property type="match status" value="1"/>
</dbReference>
<dbReference type="PROSITE" id="PS51677">
    <property type="entry name" value="NODB"/>
    <property type="match status" value="1"/>
</dbReference>
<dbReference type="InterPro" id="IPR011330">
    <property type="entry name" value="Glyco_hydro/deAcase_b/a-brl"/>
</dbReference>
<dbReference type="PANTHER" id="PTHR10587:SF133">
    <property type="entry name" value="CHITIN DEACETYLASE 1-RELATED"/>
    <property type="match status" value="1"/>
</dbReference>
<dbReference type="SUPFAM" id="SSF88713">
    <property type="entry name" value="Glycoside hydrolase/deacetylase"/>
    <property type="match status" value="1"/>
</dbReference>
<dbReference type="PANTHER" id="PTHR10587">
    <property type="entry name" value="GLYCOSYL TRANSFERASE-RELATED"/>
    <property type="match status" value="1"/>
</dbReference>
<keyword evidence="1" id="KW-0479">Metal-binding</keyword>
<dbReference type="Pfam" id="PF01522">
    <property type="entry name" value="Polysacc_deac_1"/>
    <property type="match status" value="1"/>
</dbReference>
<keyword evidence="2" id="KW-0378">Hydrolase</keyword>
<reference evidence="4 5" key="1">
    <citation type="journal article" date="2020" name="Cell Host Microbe">
        <title>Functional and Genomic Variation between Human-Derived Isolates of Lachnospiraceae Reveals Inter- and Intra-Species Diversity.</title>
        <authorList>
            <person name="Sorbara M.T."/>
            <person name="Littmann E.R."/>
            <person name="Fontana E."/>
            <person name="Moody T.U."/>
            <person name="Kohout C.E."/>
            <person name="Gjonbalaj M."/>
            <person name="Eaton V."/>
            <person name="Seok R."/>
            <person name="Leiner I.M."/>
            <person name="Pamer E.G."/>
        </authorList>
    </citation>
    <scope>NUCLEOTIDE SEQUENCE [LARGE SCALE GENOMIC DNA]</scope>
    <source>
        <strain evidence="4 5">MSK.17.74</strain>
    </source>
</reference>